<proteinExistence type="predicted"/>
<dbReference type="Proteomes" id="UP000199440">
    <property type="component" value="Unassembled WGS sequence"/>
</dbReference>
<keyword evidence="2" id="KW-1185">Reference proteome</keyword>
<accession>A0A1G9JKH8</accession>
<sequence>MFSMEYSHVVRSKFFGTVMQYILNFKNIRSSNSENFEFKKLKSCFYVSVGVVSRSSFNKPGPRIV</sequence>
<evidence type="ECO:0000313" key="1">
    <source>
        <dbReference type="EMBL" id="SDL37604.1"/>
    </source>
</evidence>
<organism evidence="1 2">
    <name type="scientific">Kriegella aquimaris</name>
    <dbReference type="NCBI Taxonomy" id="192904"/>
    <lineage>
        <taxon>Bacteria</taxon>
        <taxon>Pseudomonadati</taxon>
        <taxon>Bacteroidota</taxon>
        <taxon>Flavobacteriia</taxon>
        <taxon>Flavobacteriales</taxon>
        <taxon>Flavobacteriaceae</taxon>
        <taxon>Kriegella</taxon>
    </lineage>
</organism>
<name>A0A1G9JKH8_9FLAO</name>
<evidence type="ECO:0000313" key="2">
    <source>
        <dbReference type="Proteomes" id="UP000199440"/>
    </source>
</evidence>
<dbReference type="EMBL" id="FNGV01000001">
    <property type="protein sequence ID" value="SDL37604.1"/>
    <property type="molecule type" value="Genomic_DNA"/>
</dbReference>
<protein>
    <submittedName>
        <fullName evidence="1">Uncharacterized protein</fullName>
    </submittedName>
</protein>
<gene>
    <name evidence="1" type="ORF">SAMN04488514_101582</name>
</gene>
<reference evidence="1 2" key="1">
    <citation type="submission" date="2016-10" db="EMBL/GenBank/DDBJ databases">
        <authorList>
            <person name="de Groot N.N."/>
        </authorList>
    </citation>
    <scope>NUCLEOTIDE SEQUENCE [LARGE SCALE GENOMIC DNA]</scope>
    <source>
        <strain evidence="1 2">DSM 19886</strain>
    </source>
</reference>
<dbReference type="AlphaFoldDB" id="A0A1G9JKH8"/>